<evidence type="ECO:0000313" key="1">
    <source>
        <dbReference type="EMBL" id="EGV91203.1"/>
    </source>
</evidence>
<accession>G3IQ76</accession>
<name>G3IQ76_CRIGR</name>
<dbReference type="AlphaFoldDB" id="G3IQ76"/>
<dbReference type="Proteomes" id="UP000001075">
    <property type="component" value="Unassembled WGS sequence"/>
</dbReference>
<reference evidence="2" key="1">
    <citation type="journal article" date="2011" name="Nat. Biotechnol.">
        <title>The genomic sequence of the Chinese hamster ovary (CHO)-K1 cell line.</title>
        <authorList>
            <person name="Xu X."/>
            <person name="Nagarajan H."/>
            <person name="Lewis N.E."/>
            <person name="Pan S."/>
            <person name="Cai Z."/>
            <person name="Liu X."/>
            <person name="Chen W."/>
            <person name="Xie M."/>
            <person name="Wang W."/>
            <person name="Hammond S."/>
            <person name="Andersen M.R."/>
            <person name="Neff N."/>
            <person name="Passarelli B."/>
            <person name="Koh W."/>
            <person name="Fan H.C."/>
            <person name="Wang J."/>
            <person name="Gui Y."/>
            <person name="Lee K.H."/>
            <person name="Betenbaugh M.J."/>
            <person name="Quake S.R."/>
            <person name="Famili I."/>
            <person name="Palsson B.O."/>
            <person name="Wang J."/>
        </authorList>
    </citation>
    <scope>NUCLEOTIDE SEQUENCE [LARGE SCALE GENOMIC DNA]</scope>
    <source>
        <strain evidence="2">CHO K1 cell line</strain>
    </source>
</reference>
<organism evidence="1 2">
    <name type="scientific">Cricetulus griseus</name>
    <name type="common">Chinese hamster</name>
    <name type="synonym">Cricetulus barabensis griseus</name>
    <dbReference type="NCBI Taxonomy" id="10029"/>
    <lineage>
        <taxon>Eukaryota</taxon>
        <taxon>Metazoa</taxon>
        <taxon>Chordata</taxon>
        <taxon>Craniata</taxon>
        <taxon>Vertebrata</taxon>
        <taxon>Euteleostomi</taxon>
        <taxon>Mammalia</taxon>
        <taxon>Eutheria</taxon>
        <taxon>Euarchontoglires</taxon>
        <taxon>Glires</taxon>
        <taxon>Rodentia</taxon>
        <taxon>Myomorpha</taxon>
        <taxon>Muroidea</taxon>
        <taxon>Cricetidae</taxon>
        <taxon>Cricetinae</taxon>
        <taxon>Cricetulus</taxon>
    </lineage>
</organism>
<evidence type="ECO:0000313" key="2">
    <source>
        <dbReference type="Proteomes" id="UP000001075"/>
    </source>
</evidence>
<gene>
    <name evidence="1" type="ORF">I79_026173</name>
</gene>
<proteinExistence type="predicted"/>
<dbReference type="EMBL" id="JH032813">
    <property type="protein sequence ID" value="EGV91203.1"/>
    <property type="molecule type" value="Genomic_DNA"/>
</dbReference>
<protein>
    <submittedName>
        <fullName evidence="1">Uncharacterized protein</fullName>
    </submittedName>
</protein>
<dbReference type="InParanoid" id="G3IQ76"/>
<sequence length="79" mass="8901">MKQLVFCFPLISKKDYLLRSCGIRGRQHAGRDIAGKRAAAISLWVFRKGSLSVHLQGRVGEDVRQFKLRVTNTTENATV</sequence>